<sequence length="29" mass="3083">MRLVLELLAALLVIAGALGAILTLLYWGD</sequence>
<organism evidence="1">
    <name type="scientific">uncultured Caudovirales phage</name>
    <dbReference type="NCBI Taxonomy" id="2100421"/>
    <lineage>
        <taxon>Viruses</taxon>
        <taxon>Duplodnaviria</taxon>
        <taxon>Heunggongvirae</taxon>
        <taxon>Uroviricota</taxon>
        <taxon>Caudoviricetes</taxon>
        <taxon>Peduoviridae</taxon>
        <taxon>Maltschvirus</taxon>
        <taxon>Maltschvirus maltsch</taxon>
    </lineage>
</organism>
<name>A0A6J7VNV0_9CAUD</name>
<gene>
    <name evidence="1" type="ORF">UFOVP143_26</name>
</gene>
<dbReference type="EMBL" id="LR798191">
    <property type="protein sequence ID" value="CAB5079557.1"/>
    <property type="molecule type" value="Genomic_DNA"/>
</dbReference>
<evidence type="ECO:0000313" key="1">
    <source>
        <dbReference type="EMBL" id="CAB5079557.1"/>
    </source>
</evidence>
<proteinExistence type="predicted"/>
<accession>A0A6J7VNV0</accession>
<reference evidence="1" key="1">
    <citation type="submission" date="2020-05" db="EMBL/GenBank/DDBJ databases">
        <authorList>
            <person name="Chiriac C."/>
            <person name="Salcher M."/>
            <person name="Ghai R."/>
            <person name="Kavagutti S V."/>
        </authorList>
    </citation>
    <scope>NUCLEOTIDE SEQUENCE</scope>
</reference>
<protein>
    <submittedName>
        <fullName evidence="1">Uncharacterized protein</fullName>
    </submittedName>
</protein>